<comment type="caution">
    <text evidence="1">The sequence shown here is derived from an EMBL/GenBank/DDBJ whole genome shotgun (WGS) entry which is preliminary data.</text>
</comment>
<dbReference type="EC" id="2.7.1.150" evidence="1"/>
<gene>
    <name evidence="1" type="primary">MDM12_7</name>
    <name evidence="1" type="ORF">DSO57_1033397</name>
</gene>
<name>A0ACC2S270_9FUNG</name>
<dbReference type="Proteomes" id="UP001165960">
    <property type="component" value="Unassembled WGS sequence"/>
</dbReference>
<sequence>MNLVAKAVLGGEKVYTGWVRSILTIFGMGKSSNTSAKGSRQGLVSFQELNGGRRSPPMGLFSKLLERVRNTMAMEIPRGTLRSAPSSPSNRPEQDRSRHPPQTLYSSSAASSTSDVNKTTSFTPETFSNANSPEASSSSSIRASQTRVRTPPLVFQEDKISLASDNRPISGFSLASALPSFMPQSSSSPEAKDTFIKPMFSNNNLATSPVSLEHSFDASTNEPRIKDDLNELPHDSQDPNSPIAPVSASPERLDGRRTPNSAFYQLGDTAQGSATSLFTSRPSDAMAMILRRLQGQGEGINKDYWMKDEHCHSCYNCNKSFTPLFRRKHHCRICGQIFCSDCTSKMIPGDTLGQPGLIRVCDYCHRLRQSYHSAGQLAKSPTGTPSTPKPGSSPSLAHNRTIKDRRQDEGQYSKTSSGQVTPPGTNSEGLKRLLTAGTRVADGRGNSTNPFRQKTGPEDDFALSPVDQSDPIVLDGMETSSEAQQAPEDEDAPYSMISGFKGSILASQSSEGGELLASNAQRSQSSVWNSFMQQNSTSPNARKLMRKLTITPIDKPAPVAEHKRSKSAYGVQMNIASLQHMRRMLRELLEDHGIPSESGWEDMITSLALKAAHRLELDVRGGDSMDVRRYVKIKRIPGGSPSDSEYVHGVVCTKNLTHKTMLRTLTRPRILILTFPFEYQRVEYQFMSLEPVLAQESEHLKNMVARVLALRPTLVIVEKSIARLALDFLHKANLCVAMNVKPAVIRALARCTQAEVITSLDKLWQEPRLGDCQTFEVRTYMHDQIPGWRKSYFFFHGCVPSRGCTLVLRGAEPNTLAKIKRISELMVYVAYCLKLETVVLRDQLAKIPTQLDPLPPTPPSRHAHPEGRPRSDLLELDVDEMLRPYLTKTLSSSPFVRFPPPYLMLRMKEEAIRVRDLQEKHQHLMASKVANSLSSPRPDDESGPDFQKESAAAVAEHLHTLRAHHAFIESFQPPLSPFAHQSITILHCNVSLAETIICQPPQSHTIEYYQSSDLTLGQFLELSCFDLTMLCGTCDNSVVQHLRSYVHGNARVTVTVEELPSPIAGMENTILMWSYCKKCDKLLPVVPMSEETWKFSLGKYLELAFYHASLSCRAGLCPHDIHRDHVRYFGLNDLAARFEYEPIDIMEVRVPPTKLYFKPEISERLKLQDFDALKAKINAYWDSVSEKVKGLLMYSISAAKPERCRQELTEMARRVNAERSYALQVLQQTQINSHSTDTLALNLVLRVMQEKVVEWDAEFASVTQRYLQTERDLRRLTTHQLRRLFPDQSLGTEPANHDQFLREMEGPAKIAGDAFPTLSNSPSTTPTRLSPSELDSIPSRQTYVPIMDASVYRRHSLKLMREERAQREERSLKAASPLSHNPITPLPTGDKPAEDYLSAGSRRFVPRAMPSFGHVVHLTPTEDPKAIKASSSISLPRPGRSTSARIGIPPRVQIHTPQVTPQSTPNRPPAPAASLLSTPTSARFRGRLGTRAVERRLSERGTRPSPTTPRNSSDRRTKRSNTIVSTKPLRPTIAVYLNARDAVEEESDSEEEPTTTGAYPGLEVESDYMGVDPVLGFLGEDPSPNQVLPTPSQMPEITRDDEPLPPTKPTTPPPEAVKEGGYDRGSIIQTLSTLLGGPSSMGLVPLEYPLQPTEHLFPDSPIVIREDEPSSVIAFTLSSQDYLEQMQLIRQTSPPASPERAVERDLQTKVGTHLRYQLGEGAIRVSCKVFFAHHFDALRRHCDQEALFVESLARCVKWSASGGKSGSIFLKTRDDRLVMKEVSKAELDAFLKFAPIYFSHMAEALFEGLPALLAKIFGLYRISIKNVHSGRSMRIDVLIMENLFYERRISRIFDLKGSMRNRHVQSTGKENEVLLDENLMEIICRSPIFIRAHAKQLLHMAIFNDTKFLSSLKVMDYSLLVGFDEERKELVVGMVDFIRTFTWDKKLESWVKETGFLGGGGEQPTIVSPSNYKHRFRAFMDKYFLMVPDKYYIPSIELKLPRASNN</sequence>
<keyword evidence="2" id="KW-1185">Reference proteome</keyword>
<organism evidence="1 2">
    <name type="scientific">Entomophthora muscae</name>
    <dbReference type="NCBI Taxonomy" id="34485"/>
    <lineage>
        <taxon>Eukaryota</taxon>
        <taxon>Fungi</taxon>
        <taxon>Fungi incertae sedis</taxon>
        <taxon>Zoopagomycota</taxon>
        <taxon>Entomophthoromycotina</taxon>
        <taxon>Entomophthoromycetes</taxon>
        <taxon>Entomophthorales</taxon>
        <taxon>Entomophthoraceae</taxon>
        <taxon>Entomophthora</taxon>
    </lineage>
</organism>
<dbReference type="EMBL" id="QTSX02005942">
    <property type="protein sequence ID" value="KAJ9056398.1"/>
    <property type="molecule type" value="Genomic_DNA"/>
</dbReference>
<keyword evidence="1" id="KW-0808">Transferase</keyword>
<evidence type="ECO:0000313" key="2">
    <source>
        <dbReference type="Proteomes" id="UP001165960"/>
    </source>
</evidence>
<proteinExistence type="predicted"/>
<accession>A0ACC2S270</accession>
<protein>
    <submittedName>
        <fullName evidence="1">Mitochondrial distribution and morphology protein 12</fullName>
        <ecNumber evidence="1">2.7.1.150</ecNumber>
    </submittedName>
</protein>
<evidence type="ECO:0000313" key="1">
    <source>
        <dbReference type="EMBL" id="KAJ9056398.1"/>
    </source>
</evidence>
<reference evidence="1" key="1">
    <citation type="submission" date="2022-04" db="EMBL/GenBank/DDBJ databases">
        <title>Genome of the entomopathogenic fungus Entomophthora muscae.</title>
        <authorList>
            <person name="Elya C."/>
            <person name="Lovett B.R."/>
            <person name="Lee E."/>
            <person name="Macias A.M."/>
            <person name="Hajek A.E."/>
            <person name="De Bivort B.L."/>
            <person name="Kasson M.T."/>
            <person name="De Fine Licht H.H."/>
            <person name="Stajich J.E."/>
        </authorList>
    </citation>
    <scope>NUCLEOTIDE SEQUENCE</scope>
    <source>
        <strain evidence="1">Berkeley</strain>
    </source>
</reference>